<dbReference type="GO" id="GO:0007165">
    <property type="term" value="P:signal transduction"/>
    <property type="evidence" value="ECO:0007669"/>
    <property type="project" value="InterPro"/>
</dbReference>
<feature type="domain" description="Rho-GAP" evidence="1">
    <location>
        <begin position="1"/>
        <end position="153"/>
    </location>
</feature>
<sequence length="250" mass="28477">MPVFFGKKQISSNFLVHDVCAWIKKFFRELRQPLFANRETKLIQFAADLHGDVLVGALFRLIDRLPASHVGTLGYLMRCLQEIAESSPIHQMTVENLATVFAPSLFRGIQEKETAISKKRNGKKEDLLRTLKRTNALQIQVVKVLIENAEKIVAPKYFMKAYSDHVVKPELIQHAKVEIRPTEKSTYFPTESGNEKQMILNSTSNDEFRCPEMGRPSIAQIQGTGVVNRRIQQFKKLSNTSTRPTYGTVK</sequence>
<dbReference type="PANTHER" id="PTHR15670">
    <property type="entry name" value="RHO GTPASE ACTIVATING PROTEIN 11A"/>
    <property type="match status" value="1"/>
</dbReference>
<name>A0A914Q099_9BILA</name>
<dbReference type="Gene3D" id="1.10.555.10">
    <property type="entry name" value="Rho GTPase activation protein"/>
    <property type="match status" value="1"/>
</dbReference>
<dbReference type="InterPro" id="IPR000198">
    <property type="entry name" value="RhoGAP_dom"/>
</dbReference>
<evidence type="ECO:0000313" key="3">
    <source>
        <dbReference type="WBParaSite" id="PDA_v2.g24110.t1"/>
    </source>
</evidence>
<dbReference type="InterPro" id="IPR042869">
    <property type="entry name" value="ARHGAP11A/B"/>
</dbReference>
<dbReference type="GO" id="GO:0005096">
    <property type="term" value="F:GTPase activator activity"/>
    <property type="evidence" value="ECO:0007669"/>
    <property type="project" value="TreeGrafter"/>
</dbReference>
<dbReference type="Proteomes" id="UP000887578">
    <property type="component" value="Unplaced"/>
</dbReference>
<dbReference type="WBParaSite" id="PDA_v2.g24110.t1">
    <property type="protein sequence ID" value="PDA_v2.g24110.t1"/>
    <property type="gene ID" value="PDA_v2.g24110"/>
</dbReference>
<evidence type="ECO:0000259" key="1">
    <source>
        <dbReference type="PROSITE" id="PS50238"/>
    </source>
</evidence>
<proteinExistence type="predicted"/>
<protein>
    <submittedName>
        <fullName evidence="3">Rho-GAP domain-containing protein</fullName>
    </submittedName>
</protein>
<dbReference type="SUPFAM" id="SSF48350">
    <property type="entry name" value="GTPase activation domain, GAP"/>
    <property type="match status" value="1"/>
</dbReference>
<organism evidence="2 3">
    <name type="scientific">Panagrolaimus davidi</name>
    <dbReference type="NCBI Taxonomy" id="227884"/>
    <lineage>
        <taxon>Eukaryota</taxon>
        <taxon>Metazoa</taxon>
        <taxon>Ecdysozoa</taxon>
        <taxon>Nematoda</taxon>
        <taxon>Chromadorea</taxon>
        <taxon>Rhabditida</taxon>
        <taxon>Tylenchina</taxon>
        <taxon>Panagrolaimomorpha</taxon>
        <taxon>Panagrolaimoidea</taxon>
        <taxon>Panagrolaimidae</taxon>
        <taxon>Panagrolaimus</taxon>
    </lineage>
</organism>
<keyword evidence="2" id="KW-1185">Reference proteome</keyword>
<dbReference type="AlphaFoldDB" id="A0A914Q099"/>
<reference evidence="3" key="1">
    <citation type="submission" date="2022-11" db="UniProtKB">
        <authorList>
            <consortium name="WormBaseParasite"/>
        </authorList>
    </citation>
    <scope>IDENTIFICATION</scope>
</reference>
<evidence type="ECO:0000313" key="2">
    <source>
        <dbReference type="Proteomes" id="UP000887578"/>
    </source>
</evidence>
<accession>A0A914Q099</accession>
<dbReference type="PANTHER" id="PTHR15670:SF4">
    <property type="entry name" value="RHO GTPASE-ACTIVATING PROTEIN 11A"/>
    <property type="match status" value="1"/>
</dbReference>
<dbReference type="InterPro" id="IPR008936">
    <property type="entry name" value="Rho_GTPase_activation_prot"/>
</dbReference>
<dbReference type="Pfam" id="PF00620">
    <property type="entry name" value="RhoGAP"/>
    <property type="match status" value="1"/>
</dbReference>
<dbReference type="PROSITE" id="PS50238">
    <property type="entry name" value="RHOGAP"/>
    <property type="match status" value="1"/>
</dbReference>
<dbReference type="SMART" id="SM00324">
    <property type="entry name" value="RhoGAP"/>
    <property type="match status" value="1"/>
</dbReference>
<dbReference type="CDD" id="cd00159">
    <property type="entry name" value="RhoGAP"/>
    <property type="match status" value="1"/>
</dbReference>